<dbReference type="Proteomes" id="UP001500957">
    <property type="component" value="Unassembled WGS sequence"/>
</dbReference>
<name>A0ABN1GY50_9ACTN</name>
<dbReference type="InterPro" id="IPR023365">
    <property type="entry name" value="Sortase_dom-sf"/>
</dbReference>
<keyword evidence="4" id="KW-1185">Reference proteome</keyword>
<organism evidence="3 4">
    <name type="scientific">Sporichthya brevicatena</name>
    <dbReference type="NCBI Taxonomy" id="171442"/>
    <lineage>
        <taxon>Bacteria</taxon>
        <taxon>Bacillati</taxon>
        <taxon>Actinomycetota</taxon>
        <taxon>Actinomycetes</taxon>
        <taxon>Sporichthyales</taxon>
        <taxon>Sporichthyaceae</taxon>
        <taxon>Sporichthya</taxon>
    </lineage>
</organism>
<dbReference type="Pfam" id="PF04203">
    <property type="entry name" value="Sortase"/>
    <property type="match status" value="1"/>
</dbReference>
<feature type="transmembrane region" description="Helical" evidence="2">
    <location>
        <begin position="59"/>
        <end position="80"/>
    </location>
</feature>
<dbReference type="SUPFAM" id="SSF63817">
    <property type="entry name" value="Sortase"/>
    <property type="match status" value="1"/>
</dbReference>
<dbReference type="CDD" id="cd05829">
    <property type="entry name" value="Sortase_F"/>
    <property type="match status" value="1"/>
</dbReference>
<dbReference type="Gene3D" id="2.40.260.10">
    <property type="entry name" value="Sortase"/>
    <property type="match status" value="1"/>
</dbReference>
<sequence length="241" mass="25649">MIKRAERGGVLVKRTDVDDTGEHDLFAEHTGEEFAAAAAAVAEEEPGGRSWTRMSKLHLALAALSATPVLFIGGLGGWPWDSEPAVAQNTVVAGQEHYPATLTFARLGINTELDPLTMDPVTQVLQVPDLGRAGWIESGPEPGQPGRAVVLGRRSQAGADVFAKLVDAKAGDRFTVTTQAGQELTFVVRSVEQFKAGQVPEKRIYGNGKAAQLRLITSTGAYDQSKGGFPRNVVVFADLAK</sequence>
<evidence type="ECO:0000256" key="1">
    <source>
        <dbReference type="ARBA" id="ARBA00022801"/>
    </source>
</evidence>
<dbReference type="InterPro" id="IPR042001">
    <property type="entry name" value="Sortase_F"/>
</dbReference>
<keyword evidence="2" id="KW-1133">Transmembrane helix</keyword>
<dbReference type="RefSeq" id="WP_344605619.1">
    <property type="nucleotide sequence ID" value="NZ_BAAAHE010000021.1"/>
</dbReference>
<protein>
    <submittedName>
        <fullName evidence="3">Uncharacterized protein</fullName>
    </submittedName>
</protein>
<reference evidence="3 4" key="1">
    <citation type="journal article" date="2019" name="Int. J. Syst. Evol. Microbiol.">
        <title>The Global Catalogue of Microorganisms (GCM) 10K type strain sequencing project: providing services to taxonomists for standard genome sequencing and annotation.</title>
        <authorList>
            <consortium name="The Broad Institute Genomics Platform"/>
            <consortium name="The Broad Institute Genome Sequencing Center for Infectious Disease"/>
            <person name="Wu L."/>
            <person name="Ma J."/>
        </authorList>
    </citation>
    <scope>NUCLEOTIDE SEQUENCE [LARGE SCALE GENOMIC DNA]</scope>
    <source>
        <strain evidence="3 4">JCM 10671</strain>
    </source>
</reference>
<keyword evidence="2" id="KW-0812">Transmembrane</keyword>
<keyword evidence="2" id="KW-0472">Membrane</keyword>
<evidence type="ECO:0000256" key="2">
    <source>
        <dbReference type="SAM" id="Phobius"/>
    </source>
</evidence>
<dbReference type="EMBL" id="BAAAHE010000021">
    <property type="protein sequence ID" value="GAA0622894.1"/>
    <property type="molecule type" value="Genomic_DNA"/>
</dbReference>
<accession>A0ABN1GY50</accession>
<gene>
    <name evidence="3" type="ORF">GCM10009547_27360</name>
</gene>
<proteinExistence type="predicted"/>
<evidence type="ECO:0000313" key="4">
    <source>
        <dbReference type="Proteomes" id="UP001500957"/>
    </source>
</evidence>
<comment type="caution">
    <text evidence="3">The sequence shown here is derived from an EMBL/GenBank/DDBJ whole genome shotgun (WGS) entry which is preliminary data.</text>
</comment>
<dbReference type="InterPro" id="IPR005754">
    <property type="entry name" value="Sortase"/>
</dbReference>
<evidence type="ECO:0000313" key="3">
    <source>
        <dbReference type="EMBL" id="GAA0622894.1"/>
    </source>
</evidence>
<keyword evidence="1" id="KW-0378">Hydrolase</keyword>